<name>A0A4R6WWV3_9PROT</name>
<dbReference type="GO" id="GO:0016042">
    <property type="term" value="P:lipid catabolic process"/>
    <property type="evidence" value="ECO:0007669"/>
    <property type="project" value="UniProtKB-UniRule"/>
</dbReference>
<feature type="active site" description="Nucleophile" evidence="4">
    <location>
        <position position="121"/>
    </location>
</feature>
<feature type="short sequence motif" description="GXGXXG" evidence="4">
    <location>
        <begin position="90"/>
        <end position="95"/>
    </location>
</feature>
<dbReference type="Pfam" id="PF01734">
    <property type="entry name" value="Patatin"/>
    <property type="match status" value="1"/>
</dbReference>
<feature type="active site" description="Proton acceptor" evidence="4">
    <location>
        <position position="255"/>
    </location>
</feature>
<dbReference type="PANTHER" id="PTHR14226">
    <property type="entry name" value="NEUROPATHY TARGET ESTERASE/SWISS CHEESE D.MELANOGASTER"/>
    <property type="match status" value="1"/>
</dbReference>
<evidence type="ECO:0000259" key="6">
    <source>
        <dbReference type="PROSITE" id="PS51635"/>
    </source>
</evidence>
<feature type="short sequence motif" description="GXSXG" evidence="4">
    <location>
        <begin position="119"/>
        <end position="123"/>
    </location>
</feature>
<gene>
    <name evidence="7" type="ORF">A8950_1845</name>
</gene>
<evidence type="ECO:0000256" key="3">
    <source>
        <dbReference type="ARBA" id="ARBA00023098"/>
    </source>
</evidence>
<keyword evidence="3 4" id="KW-0443">Lipid metabolism</keyword>
<dbReference type="Gene3D" id="3.40.1090.10">
    <property type="entry name" value="Cytosolic phospholipase A2 catalytic domain"/>
    <property type="match status" value="1"/>
</dbReference>
<evidence type="ECO:0000313" key="8">
    <source>
        <dbReference type="Proteomes" id="UP000295783"/>
    </source>
</evidence>
<dbReference type="InterPro" id="IPR050301">
    <property type="entry name" value="NTE"/>
</dbReference>
<dbReference type="AlphaFoldDB" id="A0A4R6WWV3"/>
<dbReference type="PROSITE" id="PS51635">
    <property type="entry name" value="PNPLA"/>
    <property type="match status" value="1"/>
</dbReference>
<proteinExistence type="predicted"/>
<feature type="chain" id="PRO_5020237868" evidence="5">
    <location>
        <begin position="28"/>
        <end position="404"/>
    </location>
</feature>
<dbReference type="OrthoDB" id="323481at2"/>
<sequence length="404" mass="43315">MGRTRKALERAAIFPVLLALSLLAACASPPERTLSLQAPAYATLPNGFEPLDPTRISHLYADVAAVPGNNLIRHLEQKRGHALNLLSLSGGGQNGAFGAGFLNGWREAGTRPQFDLVGGVSTGALLATHAFLGTPEDDALLEEMYTGISAEDIYEDRGLLALLSADSLRDTAPLRALLQKYITQETLARVAAAYDDDRMLFVGTTNIDYGQTWVWNMTLIAKAGKLDLYRDVLLASASFPIVFPPVEIDGHLFVDGAARSNLVIPGMGGTQKPNPPLHGPGNLYLIDNGKVTQPPEALIRALGKIAATTISVMMEQSMQTALTRSYVGTKLLGYDFNMVGIPDGVDIGNDVLAFDPQQMRAAFDSGRELAAQQNPWFHSPLNSGDIPAWLLQETTPLPEAGSTP</sequence>
<dbReference type="EMBL" id="SNYW01000008">
    <property type="protein sequence ID" value="TDQ82025.1"/>
    <property type="molecule type" value="Genomic_DNA"/>
</dbReference>
<feature type="domain" description="PNPLA" evidence="6">
    <location>
        <begin position="86"/>
        <end position="268"/>
    </location>
</feature>
<organism evidence="7 8">
    <name type="scientific">Dongia mobilis</name>
    <dbReference type="NCBI Taxonomy" id="578943"/>
    <lineage>
        <taxon>Bacteria</taxon>
        <taxon>Pseudomonadati</taxon>
        <taxon>Pseudomonadota</taxon>
        <taxon>Alphaproteobacteria</taxon>
        <taxon>Rhodospirillales</taxon>
        <taxon>Dongiaceae</taxon>
        <taxon>Dongia</taxon>
    </lineage>
</organism>
<evidence type="ECO:0000256" key="4">
    <source>
        <dbReference type="PROSITE-ProRule" id="PRU01161"/>
    </source>
</evidence>
<keyword evidence="5" id="KW-0732">Signal</keyword>
<protein>
    <submittedName>
        <fullName evidence="7">Patatin-like phospholipase</fullName>
    </submittedName>
</protein>
<accession>A0A4R6WWV3</accession>
<dbReference type="InterPro" id="IPR002641">
    <property type="entry name" value="PNPLA_dom"/>
</dbReference>
<dbReference type="GO" id="GO:0016787">
    <property type="term" value="F:hydrolase activity"/>
    <property type="evidence" value="ECO:0007669"/>
    <property type="project" value="UniProtKB-UniRule"/>
</dbReference>
<keyword evidence="2 4" id="KW-0442">Lipid degradation</keyword>
<comment type="caution">
    <text evidence="7">The sequence shown here is derived from an EMBL/GenBank/DDBJ whole genome shotgun (WGS) entry which is preliminary data.</text>
</comment>
<evidence type="ECO:0000256" key="1">
    <source>
        <dbReference type="ARBA" id="ARBA00022801"/>
    </source>
</evidence>
<keyword evidence="1 4" id="KW-0378">Hydrolase</keyword>
<dbReference type="SUPFAM" id="SSF52151">
    <property type="entry name" value="FabD/lysophospholipase-like"/>
    <property type="match status" value="1"/>
</dbReference>
<dbReference type="InterPro" id="IPR016035">
    <property type="entry name" value="Acyl_Trfase/lysoPLipase"/>
</dbReference>
<feature type="short sequence motif" description="DGA/G" evidence="4">
    <location>
        <begin position="255"/>
        <end position="257"/>
    </location>
</feature>
<dbReference type="PANTHER" id="PTHR14226:SF74">
    <property type="entry name" value="BLR4684 PROTEIN"/>
    <property type="match status" value="1"/>
</dbReference>
<evidence type="ECO:0000313" key="7">
    <source>
        <dbReference type="EMBL" id="TDQ82025.1"/>
    </source>
</evidence>
<keyword evidence="8" id="KW-1185">Reference proteome</keyword>
<dbReference type="PROSITE" id="PS51257">
    <property type="entry name" value="PROKAR_LIPOPROTEIN"/>
    <property type="match status" value="1"/>
</dbReference>
<evidence type="ECO:0000256" key="2">
    <source>
        <dbReference type="ARBA" id="ARBA00022963"/>
    </source>
</evidence>
<dbReference type="RefSeq" id="WP_133613343.1">
    <property type="nucleotide sequence ID" value="NZ_SNYW01000008.1"/>
</dbReference>
<feature type="signal peptide" evidence="5">
    <location>
        <begin position="1"/>
        <end position="27"/>
    </location>
</feature>
<dbReference type="Proteomes" id="UP000295783">
    <property type="component" value="Unassembled WGS sequence"/>
</dbReference>
<evidence type="ECO:0000256" key="5">
    <source>
        <dbReference type="SAM" id="SignalP"/>
    </source>
</evidence>
<reference evidence="7 8" key="1">
    <citation type="submission" date="2019-03" db="EMBL/GenBank/DDBJ databases">
        <title>Genomic Encyclopedia of Type Strains, Phase III (KMG-III): the genomes of soil and plant-associated and newly described type strains.</title>
        <authorList>
            <person name="Whitman W."/>
        </authorList>
    </citation>
    <scope>NUCLEOTIDE SEQUENCE [LARGE SCALE GENOMIC DNA]</scope>
    <source>
        <strain evidence="7 8">CGMCC 1.7660</strain>
    </source>
</reference>